<evidence type="ECO:0000313" key="3">
    <source>
        <dbReference type="Proteomes" id="UP000636479"/>
    </source>
</evidence>
<dbReference type="GeneID" id="59350281"/>
<protein>
    <submittedName>
        <fullName evidence="2">Uncharacterized protein</fullName>
    </submittedName>
</protein>
<feature type="compositionally biased region" description="Acidic residues" evidence="1">
    <location>
        <begin position="107"/>
        <end position="118"/>
    </location>
</feature>
<dbReference type="EMBL" id="JACAZF010000010">
    <property type="protein sequence ID" value="KAF7293434.1"/>
    <property type="molecule type" value="Genomic_DNA"/>
</dbReference>
<dbReference type="OrthoDB" id="3269417at2759"/>
<proteinExistence type="predicted"/>
<keyword evidence="3" id="KW-1185">Reference proteome</keyword>
<sequence length="239" mass="26956">MKKMAARDFEDILQCLLPVCEGLFGEFDALVQLLVFRLQIWHAYAKLRLHTSTTIERFRKATSELCETVRKFARDTAKVETHELPREQNARIRRNAAKAARRAEAGDAGDDEAVDEDQTIPRRAKPLNLETYKYQASTLSTNSSPSYASFSSTRVSSGPCWFMRSITRRRPNASKIPISHALHPPLIDGDESKSNRGSNHPVCRAYLLPPCERAKFPELTFSAADTSATYSYVPGFSRQ</sequence>
<reference evidence="2" key="1">
    <citation type="submission" date="2020-05" db="EMBL/GenBank/DDBJ databases">
        <title>Mycena genomes resolve the evolution of fungal bioluminescence.</title>
        <authorList>
            <person name="Tsai I.J."/>
        </authorList>
    </citation>
    <scope>NUCLEOTIDE SEQUENCE</scope>
    <source>
        <strain evidence="2">171206Taipei</strain>
    </source>
</reference>
<dbReference type="AlphaFoldDB" id="A0A8H6S5V2"/>
<gene>
    <name evidence="2" type="ORF">MIND_01120800</name>
</gene>
<feature type="region of interest" description="Disordered" evidence="1">
    <location>
        <begin position="97"/>
        <end position="126"/>
    </location>
</feature>
<accession>A0A8H6S5V2</accession>
<organism evidence="2 3">
    <name type="scientific">Mycena indigotica</name>
    <dbReference type="NCBI Taxonomy" id="2126181"/>
    <lineage>
        <taxon>Eukaryota</taxon>
        <taxon>Fungi</taxon>
        <taxon>Dikarya</taxon>
        <taxon>Basidiomycota</taxon>
        <taxon>Agaricomycotina</taxon>
        <taxon>Agaricomycetes</taxon>
        <taxon>Agaricomycetidae</taxon>
        <taxon>Agaricales</taxon>
        <taxon>Marasmiineae</taxon>
        <taxon>Mycenaceae</taxon>
        <taxon>Mycena</taxon>
    </lineage>
</organism>
<name>A0A8H6S5V2_9AGAR</name>
<comment type="caution">
    <text evidence="2">The sequence shown here is derived from an EMBL/GenBank/DDBJ whole genome shotgun (WGS) entry which is preliminary data.</text>
</comment>
<evidence type="ECO:0000256" key="1">
    <source>
        <dbReference type="SAM" id="MobiDB-lite"/>
    </source>
</evidence>
<dbReference type="Proteomes" id="UP000636479">
    <property type="component" value="Unassembled WGS sequence"/>
</dbReference>
<evidence type="ECO:0000313" key="2">
    <source>
        <dbReference type="EMBL" id="KAF7293434.1"/>
    </source>
</evidence>
<dbReference type="RefSeq" id="XP_037215597.1">
    <property type="nucleotide sequence ID" value="XM_037367765.1"/>
</dbReference>